<gene>
    <name evidence="2" type="ORF">B0J12DRAFT_777755</name>
</gene>
<proteinExistence type="predicted"/>
<feature type="compositionally biased region" description="Low complexity" evidence="1">
    <location>
        <begin position="40"/>
        <end position="52"/>
    </location>
</feature>
<name>A0ABQ8GI25_9PEZI</name>
<dbReference type="EMBL" id="JAGTJR010000009">
    <property type="protein sequence ID" value="KAH7054268.1"/>
    <property type="molecule type" value="Genomic_DNA"/>
</dbReference>
<protein>
    <submittedName>
        <fullName evidence="2">Uncharacterized protein</fullName>
    </submittedName>
</protein>
<organism evidence="2 3">
    <name type="scientific">Macrophomina phaseolina</name>
    <dbReference type="NCBI Taxonomy" id="35725"/>
    <lineage>
        <taxon>Eukaryota</taxon>
        <taxon>Fungi</taxon>
        <taxon>Dikarya</taxon>
        <taxon>Ascomycota</taxon>
        <taxon>Pezizomycotina</taxon>
        <taxon>Dothideomycetes</taxon>
        <taxon>Dothideomycetes incertae sedis</taxon>
        <taxon>Botryosphaeriales</taxon>
        <taxon>Botryosphaeriaceae</taxon>
        <taxon>Macrophomina</taxon>
    </lineage>
</organism>
<accession>A0ABQ8GI25</accession>
<evidence type="ECO:0000313" key="2">
    <source>
        <dbReference type="EMBL" id="KAH7054268.1"/>
    </source>
</evidence>
<feature type="region of interest" description="Disordered" evidence="1">
    <location>
        <begin position="152"/>
        <end position="174"/>
    </location>
</feature>
<comment type="caution">
    <text evidence="2">The sequence shown here is derived from an EMBL/GenBank/DDBJ whole genome shotgun (WGS) entry which is preliminary data.</text>
</comment>
<reference evidence="2 3" key="1">
    <citation type="journal article" date="2021" name="Nat. Commun.">
        <title>Genetic determinants of endophytism in the Arabidopsis root mycobiome.</title>
        <authorList>
            <person name="Mesny F."/>
            <person name="Miyauchi S."/>
            <person name="Thiergart T."/>
            <person name="Pickel B."/>
            <person name="Atanasova L."/>
            <person name="Karlsson M."/>
            <person name="Huettel B."/>
            <person name="Barry K.W."/>
            <person name="Haridas S."/>
            <person name="Chen C."/>
            <person name="Bauer D."/>
            <person name="Andreopoulos W."/>
            <person name="Pangilinan J."/>
            <person name="LaButti K."/>
            <person name="Riley R."/>
            <person name="Lipzen A."/>
            <person name="Clum A."/>
            <person name="Drula E."/>
            <person name="Henrissat B."/>
            <person name="Kohler A."/>
            <person name="Grigoriev I.V."/>
            <person name="Martin F.M."/>
            <person name="Hacquard S."/>
        </authorList>
    </citation>
    <scope>NUCLEOTIDE SEQUENCE [LARGE SCALE GENOMIC DNA]</scope>
    <source>
        <strain evidence="2 3">MPI-SDFR-AT-0080</strain>
    </source>
</reference>
<dbReference type="Proteomes" id="UP000774617">
    <property type="component" value="Unassembled WGS sequence"/>
</dbReference>
<evidence type="ECO:0000313" key="3">
    <source>
        <dbReference type="Proteomes" id="UP000774617"/>
    </source>
</evidence>
<keyword evidence="3" id="KW-1185">Reference proteome</keyword>
<evidence type="ECO:0000256" key="1">
    <source>
        <dbReference type="SAM" id="MobiDB-lite"/>
    </source>
</evidence>
<sequence length="393" mass="42481">MLSTLSSAVYSLWRDYIADPYNASSSASWPSSPFSSSRGTYSSLSSSSSSTSNQPAQSPITHDFLPYPRDVRLVRLLLHRGLGLPVELADLIIDAARYWPAAVGTSTSVGGVVLGGGAASGRGGQRVVGGKGVVRASDTQRHKAAQLVAVTGAVPGDDDDGGGGGGGSGGRGREWEGMRKVRVRCIRWWLRSRDQGWVREGVARKGTYIGSSSWFDACILRPLPPSDPRPPITPELATRIQQLLLRSGSSTSQSLPSSSSSDNTFPAFLVGNLLTHDPDDARLLLRALGWDFVERVERVEVDGEVGERRGVLWKLQANLVAGEAYRVHEGEWWKVGEERQREWGGDENEGRGDGAGFADVLRPGDRVGVWARAMLPGWVNDVDEVKVEVRYSV</sequence>
<feature type="region of interest" description="Disordered" evidence="1">
    <location>
        <begin position="40"/>
        <end position="61"/>
    </location>
</feature>